<feature type="region of interest" description="Disordered" evidence="1">
    <location>
        <begin position="1"/>
        <end position="59"/>
    </location>
</feature>
<dbReference type="HOGENOM" id="CLU_1943107_0_0_1"/>
<dbReference type="InParanoid" id="S8FBK1"/>
<name>S8FBK1_FOMSC</name>
<keyword evidence="3" id="KW-1185">Reference proteome</keyword>
<feature type="non-terminal residue" evidence="2">
    <location>
        <position position="130"/>
    </location>
</feature>
<evidence type="ECO:0000313" key="2">
    <source>
        <dbReference type="EMBL" id="EPS95944.1"/>
    </source>
</evidence>
<proteinExistence type="predicted"/>
<protein>
    <submittedName>
        <fullName evidence="2">Uncharacterized protein</fullName>
    </submittedName>
</protein>
<dbReference type="Proteomes" id="UP000015241">
    <property type="component" value="Unassembled WGS sequence"/>
</dbReference>
<organism evidence="2 3">
    <name type="scientific">Fomitopsis schrenkii</name>
    <name type="common">Brown rot fungus</name>
    <dbReference type="NCBI Taxonomy" id="2126942"/>
    <lineage>
        <taxon>Eukaryota</taxon>
        <taxon>Fungi</taxon>
        <taxon>Dikarya</taxon>
        <taxon>Basidiomycota</taxon>
        <taxon>Agaricomycotina</taxon>
        <taxon>Agaricomycetes</taxon>
        <taxon>Polyporales</taxon>
        <taxon>Fomitopsis</taxon>
    </lineage>
</organism>
<evidence type="ECO:0000313" key="3">
    <source>
        <dbReference type="Proteomes" id="UP000015241"/>
    </source>
</evidence>
<dbReference type="EMBL" id="KE504197">
    <property type="protein sequence ID" value="EPS95944.1"/>
    <property type="molecule type" value="Genomic_DNA"/>
</dbReference>
<evidence type="ECO:0000256" key="1">
    <source>
        <dbReference type="SAM" id="MobiDB-lite"/>
    </source>
</evidence>
<gene>
    <name evidence="2" type="ORF">FOMPIDRAFT_80243</name>
</gene>
<dbReference type="AlphaFoldDB" id="S8FBK1"/>
<sequence length="130" mass="14037">MAEPHSACGIFWPRASDVRAEHQPGAAAPRPHRRAGPHAPAEEPQAQTGAVRSPSSRDARLCARNAGLARRRARPVLCAPRADDHVRPASTWTRALRCLGGVFHGWSPVGPASLGYADVWSADVRRAYHP</sequence>
<feature type="compositionally biased region" description="Polar residues" evidence="1">
    <location>
        <begin position="45"/>
        <end position="54"/>
    </location>
</feature>
<reference evidence="2 3" key="1">
    <citation type="journal article" date="2012" name="Science">
        <title>The Paleozoic origin of enzymatic lignin decomposition reconstructed from 31 fungal genomes.</title>
        <authorList>
            <person name="Floudas D."/>
            <person name="Binder M."/>
            <person name="Riley R."/>
            <person name="Barry K."/>
            <person name="Blanchette R.A."/>
            <person name="Henrissat B."/>
            <person name="Martinez A.T."/>
            <person name="Otillar R."/>
            <person name="Spatafora J.W."/>
            <person name="Yadav J.S."/>
            <person name="Aerts A."/>
            <person name="Benoit I."/>
            <person name="Boyd A."/>
            <person name="Carlson A."/>
            <person name="Copeland A."/>
            <person name="Coutinho P.M."/>
            <person name="de Vries R.P."/>
            <person name="Ferreira P."/>
            <person name="Findley K."/>
            <person name="Foster B."/>
            <person name="Gaskell J."/>
            <person name="Glotzer D."/>
            <person name="Gorecki P."/>
            <person name="Heitman J."/>
            <person name="Hesse C."/>
            <person name="Hori C."/>
            <person name="Igarashi K."/>
            <person name="Jurgens J.A."/>
            <person name="Kallen N."/>
            <person name="Kersten P."/>
            <person name="Kohler A."/>
            <person name="Kuees U."/>
            <person name="Kumar T.K.A."/>
            <person name="Kuo A."/>
            <person name="LaButti K."/>
            <person name="Larrondo L.F."/>
            <person name="Lindquist E."/>
            <person name="Ling A."/>
            <person name="Lombard V."/>
            <person name="Lucas S."/>
            <person name="Lundell T."/>
            <person name="Martin R."/>
            <person name="McLaughlin D.J."/>
            <person name="Morgenstern I."/>
            <person name="Morin E."/>
            <person name="Murat C."/>
            <person name="Nagy L.G."/>
            <person name="Nolan M."/>
            <person name="Ohm R.A."/>
            <person name="Patyshakuliyeva A."/>
            <person name="Rokas A."/>
            <person name="Ruiz-Duenas F.J."/>
            <person name="Sabat G."/>
            <person name="Salamov A."/>
            <person name="Samejima M."/>
            <person name="Schmutz J."/>
            <person name="Slot J.C."/>
            <person name="St John F."/>
            <person name="Stenlid J."/>
            <person name="Sun H."/>
            <person name="Sun S."/>
            <person name="Syed K."/>
            <person name="Tsang A."/>
            <person name="Wiebenga A."/>
            <person name="Young D."/>
            <person name="Pisabarro A."/>
            <person name="Eastwood D.C."/>
            <person name="Martin F."/>
            <person name="Cullen D."/>
            <person name="Grigoriev I.V."/>
            <person name="Hibbett D.S."/>
        </authorList>
    </citation>
    <scope>NUCLEOTIDE SEQUENCE</scope>
    <source>
        <strain evidence="3">FP-58527</strain>
    </source>
</reference>
<accession>S8FBK1</accession>